<evidence type="ECO:0000313" key="2">
    <source>
        <dbReference type="Proteomes" id="UP000315003"/>
    </source>
</evidence>
<gene>
    <name evidence="1" type="ORF">SV7mr_13630</name>
</gene>
<organism evidence="1 2">
    <name type="scientific">Stieleria bergensis</name>
    <dbReference type="NCBI Taxonomy" id="2528025"/>
    <lineage>
        <taxon>Bacteria</taxon>
        <taxon>Pseudomonadati</taxon>
        <taxon>Planctomycetota</taxon>
        <taxon>Planctomycetia</taxon>
        <taxon>Pirellulales</taxon>
        <taxon>Pirellulaceae</taxon>
        <taxon>Stieleria</taxon>
    </lineage>
</organism>
<dbReference type="AlphaFoldDB" id="A0A517SRV4"/>
<keyword evidence="2" id="KW-1185">Reference proteome</keyword>
<evidence type="ECO:0000313" key="1">
    <source>
        <dbReference type="EMBL" id="QDT58862.1"/>
    </source>
</evidence>
<dbReference type="Proteomes" id="UP000315003">
    <property type="component" value="Chromosome"/>
</dbReference>
<proteinExistence type="predicted"/>
<accession>A0A517SRV4</accession>
<reference evidence="1 2" key="1">
    <citation type="submission" date="2019-02" db="EMBL/GenBank/DDBJ databases">
        <title>Deep-cultivation of Planctomycetes and their phenomic and genomic characterization uncovers novel biology.</title>
        <authorList>
            <person name="Wiegand S."/>
            <person name="Jogler M."/>
            <person name="Boedeker C."/>
            <person name="Pinto D."/>
            <person name="Vollmers J."/>
            <person name="Rivas-Marin E."/>
            <person name="Kohn T."/>
            <person name="Peeters S.H."/>
            <person name="Heuer A."/>
            <person name="Rast P."/>
            <person name="Oberbeckmann S."/>
            <person name="Bunk B."/>
            <person name="Jeske O."/>
            <person name="Meyerdierks A."/>
            <person name="Storesund J.E."/>
            <person name="Kallscheuer N."/>
            <person name="Luecker S."/>
            <person name="Lage O.M."/>
            <person name="Pohl T."/>
            <person name="Merkel B.J."/>
            <person name="Hornburger P."/>
            <person name="Mueller R.-W."/>
            <person name="Bruemmer F."/>
            <person name="Labrenz M."/>
            <person name="Spormann A.M."/>
            <person name="Op den Camp H."/>
            <person name="Overmann J."/>
            <person name="Amann R."/>
            <person name="Jetten M.S.M."/>
            <person name="Mascher T."/>
            <person name="Medema M.H."/>
            <person name="Devos D.P."/>
            <person name="Kaster A.-K."/>
            <person name="Ovreas L."/>
            <person name="Rohde M."/>
            <person name="Galperin M.Y."/>
            <person name="Jogler C."/>
        </authorList>
    </citation>
    <scope>NUCLEOTIDE SEQUENCE [LARGE SCALE GENOMIC DNA]</scope>
    <source>
        <strain evidence="1 2">SV_7m_r</strain>
    </source>
</reference>
<protein>
    <submittedName>
        <fullName evidence="1">Uncharacterized protein</fullName>
    </submittedName>
</protein>
<name>A0A517SRV4_9BACT</name>
<dbReference type="EMBL" id="CP036272">
    <property type="protein sequence ID" value="QDT58862.1"/>
    <property type="molecule type" value="Genomic_DNA"/>
</dbReference>
<sequence length="171" mass="19989">MTVRMERLLVLDLTLQWVRNTAVAKPSGSVHPCQWFVFTRNTVTQLPSWTNSLKPNLAFRNPLSAGKTFRRKLAGKFRSHALRCSVTQLRSPKGESKRCFTNERVEFHDRGPSRQDQFHTQCLPIRKSFPLLRRRCPFRRRRVFGPVGPSICRRLARWGMAGRKTFFRMCA</sequence>